<dbReference type="OrthoDB" id="8565367at2"/>
<sequence length="292" mass="31227">MKKITSQNGSEAKAEAAAPVNGGEFRKRVCAALMIPESLDDEAVITTVELTDYEFRRLFAESVNGGERDLAQVIDERDRTEAMADKLAIAIGEYFGIEIGEHSSINSPWQCALDFITTAERAADAPQVAGALCAKCDGIGWSKGGKCQADKFACVACGGSGRAALASHAHVGSDLVWAILTEVREALRVPLDTPASDVHTRTLEAVRALTSPAKVGGDELRLPDAMPAAYLSTEPNKWDRCTIRKKGTFTVPVYTAQQVQDAFDVGRRATLSADGGDRKDAEHGSGRANQRC</sequence>
<accession>A0A5E4SJ08</accession>
<feature type="compositionally biased region" description="Basic and acidic residues" evidence="1">
    <location>
        <begin position="275"/>
        <end position="285"/>
    </location>
</feature>
<evidence type="ECO:0000313" key="2">
    <source>
        <dbReference type="EMBL" id="VVD75275.1"/>
    </source>
</evidence>
<organism evidence="2 3">
    <name type="scientific">Pandoraea aquatica</name>
    <dbReference type="NCBI Taxonomy" id="2508290"/>
    <lineage>
        <taxon>Bacteria</taxon>
        <taxon>Pseudomonadati</taxon>
        <taxon>Pseudomonadota</taxon>
        <taxon>Betaproteobacteria</taxon>
        <taxon>Burkholderiales</taxon>
        <taxon>Burkholderiaceae</taxon>
        <taxon>Pandoraea</taxon>
    </lineage>
</organism>
<gene>
    <name evidence="2" type="ORF">PAQ31011_00835</name>
</gene>
<dbReference type="RefSeq" id="WP_150574581.1">
    <property type="nucleotide sequence ID" value="NZ_CABPSN010000001.1"/>
</dbReference>
<dbReference type="AlphaFoldDB" id="A0A5E4SJ08"/>
<dbReference type="EMBL" id="CABPSN010000001">
    <property type="protein sequence ID" value="VVD75275.1"/>
    <property type="molecule type" value="Genomic_DNA"/>
</dbReference>
<protein>
    <submittedName>
        <fullName evidence="2">Uncharacterized protein</fullName>
    </submittedName>
</protein>
<reference evidence="2 3" key="1">
    <citation type="submission" date="2019-08" db="EMBL/GenBank/DDBJ databases">
        <authorList>
            <person name="Peeters C."/>
        </authorList>
    </citation>
    <scope>NUCLEOTIDE SEQUENCE [LARGE SCALE GENOMIC DNA]</scope>
    <source>
        <strain evidence="2 3">LMG 31011</strain>
    </source>
</reference>
<keyword evidence="3" id="KW-1185">Reference proteome</keyword>
<evidence type="ECO:0000313" key="3">
    <source>
        <dbReference type="Proteomes" id="UP000366819"/>
    </source>
</evidence>
<feature type="region of interest" description="Disordered" evidence="1">
    <location>
        <begin position="272"/>
        <end position="292"/>
    </location>
</feature>
<name>A0A5E4SJ08_9BURK</name>
<dbReference type="Proteomes" id="UP000366819">
    <property type="component" value="Unassembled WGS sequence"/>
</dbReference>
<proteinExistence type="predicted"/>
<evidence type="ECO:0000256" key="1">
    <source>
        <dbReference type="SAM" id="MobiDB-lite"/>
    </source>
</evidence>